<dbReference type="EMBL" id="JBHSCR010000001">
    <property type="protein sequence ID" value="MFC4346287.1"/>
    <property type="molecule type" value="Genomic_DNA"/>
</dbReference>
<dbReference type="PANTHER" id="PTHR30203:SF24">
    <property type="entry name" value="BLR4935 PROTEIN"/>
    <property type="match status" value="1"/>
</dbReference>
<gene>
    <name evidence="4" type="ORF">ACFO5Q_00320</name>
</gene>
<evidence type="ECO:0000313" key="5">
    <source>
        <dbReference type="Proteomes" id="UP001595776"/>
    </source>
</evidence>
<proteinExistence type="inferred from homology"/>
<comment type="similarity">
    <text evidence="1">Belongs to the outer membrane factor (OMF) (TC 1.B.17) family.</text>
</comment>
<dbReference type="InterPro" id="IPR010131">
    <property type="entry name" value="MdtP/NodT-like"/>
</dbReference>
<feature type="coiled-coil region" evidence="2">
    <location>
        <begin position="309"/>
        <end position="345"/>
    </location>
</feature>
<protein>
    <submittedName>
        <fullName evidence="4">TolC family protein</fullName>
    </submittedName>
</protein>
<sequence>MFKILILFIGLTAFSAVAHANQSPLSLEEAIKLATAATDPSVEAYRARERANTEAATAAGALPDPSASFSVRNLPVDDFDLNREAMTQLHLGVRQMFPRGDTRSLKSEQRMHMADENSAFALERTRAIVRDVTIAWHKARYSHVAHLELKGLADLLGELRAAQEGNFAAAGKAAIQKIYRTELEAALVEDRVASTTQARDQAVEMLARYIGRAEAMRAPAETPLLARADAAAARLDSALDRHPLLAAAAAREKAAGSKVALAREAYKPAWGLEVGYGARYGGRSDFASAMVTFDLPFWTGSRQDPALRAAKAEAQSQSLSKEALRLNLEREARSLLADIRHLEGRIDRFEGTILPQANSVVTATRNAYGAGDVDFSELIRAEIALVDSRLRLAMLYRDLGIAHAGLTFLTGDDQ</sequence>
<evidence type="ECO:0000256" key="2">
    <source>
        <dbReference type="SAM" id="Coils"/>
    </source>
</evidence>
<dbReference type="Pfam" id="PF02321">
    <property type="entry name" value="OEP"/>
    <property type="match status" value="1"/>
</dbReference>
<feature type="signal peptide" evidence="3">
    <location>
        <begin position="1"/>
        <end position="20"/>
    </location>
</feature>
<dbReference type="SUPFAM" id="SSF56954">
    <property type="entry name" value="Outer membrane efflux proteins (OEP)"/>
    <property type="match status" value="1"/>
</dbReference>
<comment type="caution">
    <text evidence="4">The sequence shown here is derived from an EMBL/GenBank/DDBJ whole genome shotgun (WGS) entry which is preliminary data.</text>
</comment>
<dbReference type="InterPro" id="IPR003423">
    <property type="entry name" value="OMP_efflux"/>
</dbReference>
<accession>A0ABV8U5U6</accession>
<dbReference type="Gene3D" id="1.20.1600.10">
    <property type="entry name" value="Outer membrane efflux proteins (OEP)"/>
    <property type="match status" value="1"/>
</dbReference>
<name>A0ABV8U5U6_9PROT</name>
<feature type="chain" id="PRO_5045180653" evidence="3">
    <location>
        <begin position="21"/>
        <end position="414"/>
    </location>
</feature>
<keyword evidence="5" id="KW-1185">Reference proteome</keyword>
<evidence type="ECO:0000256" key="3">
    <source>
        <dbReference type="SAM" id="SignalP"/>
    </source>
</evidence>
<evidence type="ECO:0000313" key="4">
    <source>
        <dbReference type="EMBL" id="MFC4346287.1"/>
    </source>
</evidence>
<dbReference type="PANTHER" id="PTHR30203">
    <property type="entry name" value="OUTER MEMBRANE CATION EFFLUX PROTEIN"/>
    <property type="match status" value="1"/>
</dbReference>
<dbReference type="Proteomes" id="UP001595776">
    <property type="component" value="Unassembled WGS sequence"/>
</dbReference>
<keyword evidence="3" id="KW-0732">Signal</keyword>
<organism evidence="4 5">
    <name type="scientific">Kordiimonas lipolytica</name>
    <dbReference type="NCBI Taxonomy" id="1662421"/>
    <lineage>
        <taxon>Bacteria</taxon>
        <taxon>Pseudomonadati</taxon>
        <taxon>Pseudomonadota</taxon>
        <taxon>Alphaproteobacteria</taxon>
        <taxon>Kordiimonadales</taxon>
        <taxon>Kordiimonadaceae</taxon>
        <taxon>Kordiimonas</taxon>
    </lineage>
</organism>
<reference evidence="5" key="1">
    <citation type="journal article" date="2019" name="Int. J. Syst. Evol. Microbiol.">
        <title>The Global Catalogue of Microorganisms (GCM) 10K type strain sequencing project: providing services to taxonomists for standard genome sequencing and annotation.</title>
        <authorList>
            <consortium name="The Broad Institute Genomics Platform"/>
            <consortium name="The Broad Institute Genome Sequencing Center for Infectious Disease"/>
            <person name="Wu L."/>
            <person name="Ma J."/>
        </authorList>
    </citation>
    <scope>NUCLEOTIDE SEQUENCE [LARGE SCALE GENOMIC DNA]</scope>
    <source>
        <strain evidence="5">CGMCC 1.15304</strain>
    </source>
</reference>
<evidence type="ECO:0000256" key="1">
    <source>
        <dbReference type="ARBA" id="ARBA00007613"/>
    </source>
</evidence>
<keyword evidence="2" id="KW-0175">Coiled coil</keyword>
<dbReference type="RefSeq" id="WP_068150519.1">
    <property type="nucleotide sequence ID" value="NZ_JBHSCR010000001.1"/>
</dbReference>